<evidence type="ECO:0000313" key="9">
    <source>
        <dbReference type="EMBL" id="MEZ7196179.1"/>
    </source>
</evidence>
<feature type="modified residue" description="4-aspartylphosphate" evidence="6">
    <location>
        <position position="55"/>
    </location>
</feature>
<dbReference type="InterPro" id="IPR009057">
    <property type="entry name" value="Homeodomain-like_sf"/>
</dbReference>
<evidence type="ECO:0000256" key="1">
    <source>
        <dbReference type="ARBA" id="ARBA00022741"/>
    </source>
</evidence>
<dbReference type="InterPro" id="IPR003593">
    <property type="entry name" value="AAA+_ATPase"/>
</dbReference>
<dbReference type="InterPro" id="IPR002197">
    <property type="entry name" value="HTH_Fis"/>
</dbReference>
<comment type="caution">
    <text evidence="9">The sequence shown here is derived from an EMBL/GenBank/DDBJ whole genome shotgun (WGS) entry which is preliminary data.</text>
</comment>
<evidence type="ECO:0000259" key="8">
    <source>
        <dbReference type="PROSITE" id="PS50110"/>
    </source>
</evidence>
<dbReference type="Proteomes" id="UP001568698">
    <property type="component" value="Unassembled WGS sequence"/>
</dbReference>
<dbReference type="PROSITE" id="PS00675">
    <property type="entry name" value="SIGMA54_INTERACT_1"/>
    <property type="match status" value="1"/>
</dbReference>
<dbReference type="PANTHER" id="PTHR32071">
    <property type="entry name" value="TRANSCRIPTIONAL REGULATORY PROTEIN"/>
    <property type="match status" value="1"/>
</dbReference>
<keyword evidence="1" id="KW-0547">Nucleotide-binding</keyword>
<dbReference type="PRINTS" id="PR01590">
    <property type="entry name" value="HTHFIS"/>
</dbReference>
<dbReference type="PANTHER" id="PTHR32071:SF117">
    <property type="entry name" value="PTS-DEPENDENT DIHYDROXYACETONE KINASE OPERON REGULATORY PROTEIN-RELATED"/>
    <property type="match status" value="1"/>
</dbReference>
<dbReference type="InterPro" id="IPR027417">
    <property type="entry name" value="P-loop_NTPase"/>
</dbReference>
<feature type="domain" description="Response regulatory" evidence="8">
    <location>
        <begin position="4"/>
        <end position="120"/>
    </location>
</feature>
<dbReference type="InterPro" id="IPR001789">
    <property type="entry name" value="Sig_transdc_resp-reg_receiver"/>
</dbReference>
<evidence type="ECO:0000256" key="5">
    <source>
        <dbReference type="ARBA" id="ARBA00023163"/>
    </source>
</evidence>
<dbReference type="InterPro" id="IPR002078">
    <property type="entry name" value="Sigma_54_int"/>
</dbReference>
<dbReference type="SUPFAM" id="SSF46689">
    <property type="entry name" value="Homeodomain-like"/>
    <property type="match status" value="1"/>
</dbReference>
<keyword evidence="2" id="KW-0067">ATP-binding</keyword>
<evidence type="ECO:0000256" key="3">
    <source>
        <dbReference type="ARBA" id="ARBA00023015"/>
    </source>
</evidence>
<keyword evidence="6" id="KW-0597">Phosphoprotein</keyword>
<dbReference type="InterPro" id="IPR025662">
    <property type="entry name" value="Sigma_54_int_dom_ATP-bd_1"/>
</dbReference>
<dbReference type="InterPro" id="IPR058031">
    <property type="entry name" value="AAA_lid_NorR"/>
</dbReference>
<accession>A0ABV4JZQ3</accession>
<dbReference type="PROSITE" id="PS50110">
    <property type="entry name" value="RESPONSE_REGULATORY"/>
    <property type="match status" value="1"/>
</dbReference>
<dbReference type="Gene3D" id="1.10.10.60">
    <property type="entry name" value="Homeodomain-like"/>
    <property type="match status" value="1"/>
</dbReference>
<dbReference type="Gene3D" id="3.40.50.300">
    <property type="entry name" value="P-loop containing nucleotide triphosphate hydrolases"/>
    <property type="match status" value="1"/>
</dbReference>
<dbReference type="SMART" id="SM00382">
    <property type="entry name" value="AAA"/>
    <property type="match status" value="1"/>
</dbReference>
<dbReference type="Pfam" id="PF00072">
    <property type="entry name" value="Response_reg"/>
    <property type="match status" value="1"/>
</dbReference>
<dbReference type="Gene3D" id="1.10.8.60">
    <property type="match status" value="1"/>
</dbReference>
<dbReference type="Gene3D" id="3.40.50.2300">
    <property type="match status" value="1"/>
</dbReference>
<dbReference type="PROSITE" id="PS50045">
    <property type="entry name" value="SIGMA54_INTERACT_4"/>
    <property type="match status" value="1"/>
</dbReference>
<keyword evidence="5" id="KW-0804">Transcription</keyword>
<dbReference type="SUPFAM" id="SSF52540">
    <property type="entry name" value="P-loop containing nucleoside triphosphate hydrolases"/>
    <property type="match status" value="1"/>
</dbReference>
<dbReference type="SMART" id="SM00448">
    <property type="entry name" value="REC"/>
    <property type="match status" value="1"/>
</dbReference>
<evidence type="ECO:0000256" key="2">
    <source>
        <dbReference type="ARBA" id="ARBA00022840"/>
    </source>
</evidence>
<dbReference type="InterPro" id="IPR011006">
    <property type="entry name" value="CheY-like_superfamily"/>
</dbReference>
<keyword evidence="4" id="KW-0238">DNA-binding</keyword>
<gene>
    <name evidence="9" type="ORF">AB6M95_05420</name>
</gene>
<evidence type="ECO:0000313" key="10">
    <source>
        <dbReference type="Proteomes" id="UP001568698"/>
    </source>
</evidence>
<proteinExistence type="predicted"/>
<dbReference type="EMBL" id="JBGLYH010000010">
    <property type="protein sequence ID" value="MEZ7196179.1"/>
    <property type="molecule type" value="Genomic_DNA"/>
</dbReference>
<feature type="domain" description="Sigma-54 factor interaction" evidence="7">
    <location>
        <begin position="143"/>
        <end position="372"/>
    </location>
</feature>
<keyword evidence="10" id="KW-1185">Reference proteome</keyword>
<dbReference type="Pfam" id="PF25601">
    <property type="entry name" value="AAA_lid_14"/>
    <property type="match status" value="1"/>
</dbReference>
<name>A0ABV4JZQ3_9BACT</name>
<organism evidence="9 10">
    <name type="scientific">Pseudodesulfovibrio karagichevae</name>
    <dbReference type="NCBI Taxonomy" id="3239305"/>
    <lineage>
        <taxon>Bacteria</taxon>
        <taxon>Pseudomonadati</taxon>
        <taxon>Thermodesulfobacteriota</taxon>
        <taxon>Desulfovibrionia</taxon>
        <taxon>Desulfovibrionales</taxon>
        <taxon>Desulfovibrionaceae</taxon>
    </lineage>
</organism>
<dbReference type="RefSeq" id="WP_371385718.1">
    <property type="nucleotide sequence ID" value="NZ_JBGLYH010000010.1"/>
</dbReference>
<evidence type="ECO:0000256" key="4">
    <source>
        <dbReference type="ARBA" id="ARBA00023125"/>
    </source>
</evidence>
<dbReference type="Pfam" id="PF02954">
    <property type="entry name" value="HTH_8"/>
    <property type="match status" value="1"/>
</dbReference>
<dbReference type="Pfam" id="PF00158">
    <property type="entry name" value="Sigma54_activat"/>
    <property type="match status" value="1"/>
</dbReference>
<evidence type="ECO:0000256" key="6">
    <source>
        <dbReference type="PROSITE-ProRule" id="PRU00169"/>
    </source>
</evidence>
<keyword evidence="3" id="KW-0805">Transcription regulation</keyword>
<reference evidence="9 10" key="1">
    <citation type="submission" date="2024-08" db="EMBL/GenBank/DDBJ databases">
        <title>Sulfate-reducing bacteria isolated from formation water of the oil field in Kazakhstan and description of Pseudodesulfovibrio sp.</title>
        <authorList>
            <person name="Bidzhieva S.K."/>
            <person name="Tourova T.P."/>
            <person name="Grouzdev D.S."/>
            <person name="Beletsky A.V."/>
            <person name="Sokolova D.S."/>
            <person name="Samigullina S.R."/>
            <person name="Poltaraus A.B."/>
            <person name="Avtukh A.N."/>
            <person name="Tereshina V.M."/>
            <person name="Zhaparov N.S."/>
            <person name="Mardanov A.V."/>
            <person name="Nazina T.N."/>
        </authorList>
    </citation>
    <scope>NUCLEOTIDE SEQUENCE [LARGE SCALE GENOMIC DNA]</scope>
    <source>
        <strain evidence="9 10">9FUS</strain>
    </source>
</reference>
<evidence type="ECO:0000259" key="7">
    <source>
        <dbReference type="PROSITE" id="PS50045"/>
    </source>
</evidence>
<protein>
    <submittedName>
        <fullName evidence="9">Sigma-54-dependent transcriptional regulator</fullName>
    </submittedName>
</protein>
<dbReference type="CDD" id="cd00009">
    <property type="entry name" value="AAA"/>
    <property type="match status" value="1"/>
</dbReference>
<sequence length="468" mass="51082">MSQHVLIVDDEPDFAQGLARLIVAGFPDVKISLTGDGAEALEILTSNGVDLMLTDLRMPRLNGQELLHRALEIEPGLTVILVTGYGSVEAAVTALKAGAYDFLTKPVKREELHRSVQKGLERGRLLGENRALRALASRCESTLVGKAQAMCRLKESVAAVAASEYNVLICGESGTGKELVAGNIHRLSSRAKGPFVAVNCPAIPEQLLESELFGHVKGAFTGADKAREGLFVSACGGSILLDEIGDISMAMQTKLLRVLQEREIRPVGANAAVKIDVRILATTNRNLQDRINEGEFREDLFYRLNVLTVNTPPLRESREDIPRMAAHFLNQTCLEMHLAPKTLSPEVIACLCERPWHGNVRELQNTVRRLTVFCPGNQVEMVHLRLAEGRLSGPGGAWPGHGGEADEDHIDAYKEAKARVLGEFTRNYLERLLARTGGNISEAARLAGLERVSLQKIIKRNGTTTVQN</sequence>
<dbReference type="SUPFAM" id="SSF52172">
    <property type="entry name" value="CheY-like"/>
    <property type="match status" value="1"/>
</dbReference>